<dbReference type="PROSITE" id="PS51318">
    <property type="entry name" value="TAT"/>
    <property type="match status" value="1"/>
</dbReference>
<evidence type="ECO:0000259" key="2">
    <source>
        <dbReference type="Pfam" id="PF09968"/>
    </source>
</evidence>
<keyword evidence="1" id="KW-0732">Signal</keyword>
<dbReference type="InterPro" id="IPR012347">
    <property type="entry name" value="Ferritin-like"/>
</dbReference>
<comment type="caution">
    <text evidence="3">The sequence shown here is derived from an EMBL/GenBank/DDBJ whole genome shotgun (WGS) entry which is preliminary data.</text>
</comment>
<feature type="signal peptide" evidence="1">
    <location>
        <begin position="1"/>
        <end position="30"/>
    </location>
</feature>
<gene>
    <name evidence="3" type="ORF">Ani05nite_73720</name>
</gene>
<evidence type="ECO:0000256" key="1">
    <source>
        <dbReference type="SAM" id="SignalP"/>
    </source>
</evidence>
<dbReference type="InterPro" id="IPR009078">
    <property type="entry name" value="Ferritin-like_SF"/>
</dbReference>
<protein>
    <recommendedName>
        <fullName evidence="2">DUF2202 domain-containing protein</fullName>
    </recommendedName>
</protein>
<dbReference type="AlphaFoldDB" id="A0A919MTP8"/>
<accession>A0A919MTP8</accession>
<dbReference type="SUPFAM" id="SSF47240">
    <property type="entry name" value="Ferritin-like"/>
    <property type="match status" value="1"/>
</dbReference>
<reference evidence="3" key="1">
    <citation type="submission" date="2021-01" db="EMBL/GenBank/DDBJ databases">
        <title>Whole genome shotgun sequence of Actinoplanes nipponensis NBRC 14063.</title>
        <authorList>
            <person name="Komaki H."/>
            <person name="Tamura T."/>
        </authorList>
    </citation>
    <scope>NUCLEOTIDE SEQUENCE</scope>
    <source>
        <strain evidence="3">NBRC 14063</strain>
    </source>
</reference>
<name>A0A919MTP8_9ACTN</name>
<proteinExistence type="predicted"/>
<dbReference type="Gene3D" id="1.20.1260.10">
    <property type="match status" value="1"/>
</dbReference>
<dbReference type="Pfam" id="PF09968">
    <property type="entry name" value="DUF2202"/>
    <property type="match status" value="1"/>
</dbReference>
<feature type="domain" description="DUF2202" evidence="2">
    <location>
        <begin position="106"/>
        <end position="238"/>
    </location>
</feature>
<sequence>MNATTRRAAVLATAGALGLGAIAAAGPALARSDVFTATRTTATRQDPGGAGYGMGGMGMGTGGYGMGGNGMGGNGMGMGGGYGMGGGICPGAGVTAPSGTLTDQQKRTLAAMAQEEKLAHDLYVTFAGKYDAPVFDHIAVAETQHLTTVRTLLTRYGLDDPTAGVAAGRFSDPAVQATYDRLLARGTSRAEALRVGQEVERTDIADLDRALTGLTAPDVTQVYQHLRMASQHHLTAFTSWANR</sequence>
<dbReference type="InterPro" id="IPR019243">
    <property type="entry name" value="DUF2202"/>
</dbReference>
<evidence type="ECO:0000313" key="3">
    <source>
        <dbReference type="EMBL" id="GIE53838.1"/>
    </source>
</evidence>
<dbReference type="Proteomes" id="UP000647172">
    <property type="component" value="Unassembled WGS sequence"/>
</dbReference>
<keyword evidence="4" id="KW-1185">Reference proteome</keyword>
<evidence type="ECO:0000313" key="4">
    <source>
        <dbReference type="Proteomes" id="UP000647172"/>
    </source>
</evidence>
<dbReference type="EMBL" id="BOMQ01000090">
    <property type="protein sequence ID" value="GIE53838.1"/>
    <property type="molecule type" value="Genomic_DNA"/>
</dbReference>
<organism evidence="3 4">
    <name type="scientific">Actinoplanes nipponensis</name>
    <dbReference type="NCBI Taxonomy" id="135950"/>
    <lineage>
        <taxon>Bacteria</taxon>
        <taxon>Bacillati</taxon>
        <taxon>Actinomycetota</taxon>
        <taxon>Actinomycetes</taxon>
        <taxon>Micromonosporales</taxon>
        <taxon>Micromonosporaceae</taxon>
        <taxon>Actinoplanes</taxon>
    </lineage>
</organism>
<feature type="chain" id="PRO_5037163046" description="DUF2202 domain-containing protein" evidence="1">
    <location>
        <begin position="31"/>
        <end position="243"/>
    </location>
</feature>
<dbReference type="InterPro" id="IPR006311">
    <property type="entry name" value="TAT_signal"/>
</dbReference>
<dbReference type="CDD" id="cd01048">
    <property type="entry name" value="Ferritin_like_AB2"/>
    <property type="match status" value="1"/>
</dbReference>
<dbReference type="RefSeq" id="WP_203776197.1">
    <property type="nucleotide sequence ID" value="NZ_BAAAYJ010000059.1"/>
</dbReference>